<dbReference type="AlphaFoldDB" id="A0A9D2S4H1"/>
<gene>
    <name evidence="2" type="ORF">H9714_03555</name>
</gene>
<comment type="caution">
    <text evidence="2">The sequence shown here is derived from an EMBL/GenBank/DDBJ whole genome shotgun (WGS) entry which is preliminary data.</text>
</comment>
<dbReference type="InterPro" id="IPR021359">
    <property type="entry name" value="DUF2812"/>
</dbReference>
<reference evidence="2" key="1">
    <citation type="journal article" date="2021" name="PeerJ">
        <title>Extensive microbial diversity within the chicken gut microbiome revealed by metagenomics and culture.</title>
        <authorList>
            <person name="Gilroy R."/>
            <person name="Ravi A."/>
            <person name="Getino M."/>
            <person name="Pursley I."/>
            <person name="Horton D.L."/>
            <person name="Alikhan N.F."/>
            <person name="Baker D."/>
            <person name="Gharbi K."/>
            <person name="Hall N."/>
            <person name="Watson M."/>
            <person name="Adriaenssens E.M."/>
            <person name="Foster-Nyarko E."/>
            <person name="Jarju S."/>
            <person name="Secka A."/>
            <person name="Antonio M."/>
            <person name="Oren A."/>
            <person name="Chaudhuri R.R."/>
            <person name="La Ragione R."/>
            <person name="Hildebrand F."/>
            <person name="Pallen M.J."/>
        </authorList>
    </citation>
    <scope>NUCLEOTIDE SEQUENCE</scope>
    <source>
        <strain evidence="2">CHK189-11263</strain>
    </source>
</reference>
<reference evidence="2" key="2">
    <citation type="submission" date="2021-04" db="EMBL/GenBank/DDBJ databases">
        <authorList>
            <person name="Gilroy R."/>
        </authorList>
    </citation>
    <scope>NUCLEOTIDE SEQUENCE</scope>
    <source>
        <strain evidence="2">CHK189-11263</strain>
    </source>
</reference>
<sequence>MKWSLGLFLYGAMDAPAAEEWLNRRAQRGWALERIWLQSVALFRKSDGKDLRYCVDLVEPRPAAEEAYLRLCAEAGWNPILQVGNLAVLSARPVARPAPLRSGRKMNPRTYWRLAVRPALWGSAVLLFLLLALTAAFALMSWKGVPARWSDLLCSTALFLAALGLLTALAGELYTLPAALGHWRRWKEGKTVRSRAAAARVRGALPRLSGLLMALYVGFFLFETLLPLAGYSGHAVAAHRGALRERPLVMAEEVGLNPDTVIYLSWEPVWSLQVQGGRYVEQTAPEGGYQFVYCQRYTCLSEGYAARLCRALREESGAYNYEGYGLLDFQPVELGLDESWSARDGSFLLLRQGRTVALTGVHVMGGGAPDLTEPETLAVIAARLDLRE</sequence>
<dbReference type="EMBL" id="DWYC01000037">
    <property type="protein sequence ID" value="HJB56608.1"/>
    <property type="molecule type" value="Genomic_DNA"/>
</dbReference>
<proteinExistence type="predicted"/>
<feature type="transmembrane region" description="Helical" evidence="1">
    <location>
        <begin position="204"/>
        <end position="222"/>
    </location>
</feature>
<keyword evidence="1" id="KW-0472">Membrane</keyword>
<keyword evidence="1" id="KW-0812">Transmembrane</keyword>
<evidence type="ECO:0000313" key="3">
    <source>
        <dbReference type="Proteomes" id="UP000824208"/>
    </source>
</evidence>
<name>A0A9D2S4H1_9FIRM</name>
<dbReference type="Proteomes" id="UP000824208">
    <property type="component" value="Unassembled WGS sequence"/>
</dbReference>
<dbReference type="Pfam" id="PF11193">
    <property type="entry name" value="DUF2812"/>
    <property type="match status" value="1"/>
</dbReference>
<organism evidence="2 3">
    <name type="scientific">Candidatus Flavonifractor intestinipullorum</name>
    <dbReference type="NCBI Taxonomy" id="2838587"/>
    <lineage>
        <taxon>Bacteria</taxon>
        <taxon>Bacillati</taxon>
        <taxon>Bacillota</taxon>
        <taxon>Clostridia</taxon>
        <taxon>Eubacteriales</taxon>
        <taxon>Oscillospiraceae</taxon>
        <taxon>Flavonifractor</taxon>
    </lineage>
</organism>
<evidence type="ECO:0000256" key="1">
    <source>
        <dbReference type="SAM" id="Phobius"/>
    </source>
</evidence>
<feature type="transmembrane region" description="Helical" evidence="1">
    <location>
        <begin position="158"/>
        <end position="183"/>
    </location>
</feature>
<accession>A0A9D2S4H1</accession>
<keyword evidence="1" id="KW-1133">Transmembrane helix</keyword>
<feature type="transmembrane region" description="Helical" evidence="1">
    <location>
        <begin position="114"/>
        <end position="138"/>
    </location>
</feature>
<evidence type="ECO:0000313" key="2">
    <source>
        <dbReference type="EMBL" id="HJB56608.1"/>
    </source>
</evidence>
<protein>
    <submittedName>
        <fullName evidence="2">DUF2812 domain-containing protein</fullName>
    </submittedName>
</protein>